<dbReference type="AlphaFoldDB" id="A0A2S5B0Q3"/>
<dbReference type="STRING" id="741276.A0A2S5B0Q3"/>
<dbReference type="PANTHER" id="PTHR15615">
    <property type="match status" value="1"/>
</dbReference>
<dbReference type="EMBL" id="PJQD01000122">
    <property type="protein sequence ID" value="POY70357.1"/>
    <property type="molecule type" value="Genomic_DNA"/>
</dbReference>
<feature type="compositionally biased region" description="Basic and acidic residues" evidence="1">
    <location>
        <begin position="120"/>
        <end position="130"/>
    </location>
</feature>
<organism evidence="2 3">
    <name type="scientific">Rhodotorula taiwanensis</name>
    <dbReference type="NCBI Taxonomy" id="741276"/>
    <lineage>
        <taxon>Eukaryota</taxon>
        <taxon>Fungi</taxon>
        <taxon>Dikarya</taxon>
        <taxon>Basidiomycota</taxon>
        <taxon>Pucciniomycotina</taxon>
        <taxon>Microbotryomycetes</taxon>
        <taxon>Sporidiobolales</taxon>
        <taxon>Sporidiobolaceae</taxon>
        <taxon>Rhodotorula</taxon>
    </lineage>
</organism>
<feature type="compositionally biased region" description="Pro residues" evidence="1">
    <location>
        <begin position="109"/>
        <end position="118"/>
    </location>
</feature>
<evidence type="ECO:0000313" key="3">
    <source>
        <dbReference type="Proteomes" id="UP000237144"/>
    </source>
</evidence>
<reference evidence="2 3" key="1">
    <citation type="journal article" date="2018" name="Front. Microbiol.">
        <title>Prospects for Fungal Bioremediation of Acidic Radioactive Waste Sites: Characterization and Genome Sequence of Rhodotorula taiwanensis MD1149.</title>
        <authorList>
            <person name="Tkavc R."/>
            <person name="Matrosova V.Y."/>
            <person name="Grichenko O.E."/>
            <person name="Gostincar C."/>
            <person name="Volpe R.P."/>
            <person name="Klimenkova P."/>
            <person name="Gaidamakova E.K."/>
            <person name="Zhou C.E."/>
            <person name="Stewart B.J."/>
            <person name="Lyman M.G."/>
            <person name="Malfatti S.A."/>
            <person name="Rubinfeld B."/>
            <person name="Courtot M."/>
            <person name="Singh J."/>
            <person name="Dalgard C.L."/>
            <person name="Hamilton T."/>
            <person name="Frey K.G."/>
            <person name="Gunde-Cimerman N."/>
            <person name="Dugan L."/>
            <person name="Daly M.J."/>
        </authorList>
    </citation>
    <scope>NUCLEOTIDE SEQUENCE [LARGE SCALE GENOMIC DNA]</scope>
    <source>
        <strain evidence="2 3">MD1149</strain>
    </source>
</reference>
<feature type="compositionally biased region" description="Basic and acidic residues" evidence="1">
    <location>
        <begin position="309"/>
        <end position="324"/>
    </location>
</feature>
<feature type="compositionally biased region" description="Low complexity" evidence="1">
    <location>
        <begin position="325"/>
        <end position="355"/>
    </location>
</feature>
<feature type="compositionally biased region" description="Low complexity" evidence="1">
    <location>
        <begin position="270"/>
        <end position="285"/>
    </location>
</feature>
<keyword evidence="3" id="KW-1185">Reference proteome</keyword>
<dbReference type="PANTHER" id="PTHR15615:SF108">
    <property type="entry name" value="PROTEIN CNPPD1"/>
    <property type="match status" value="1"/>
</dbReference>
<proteinExistence type="predicted"/>
<feature type="region of interest" description="Disordered" evidence="1">
    <location>
        <begin position="251"/>
        <end position="443"/>
    </location>
</feature>
<accession>A0A2S5B0Q3</accession>
<gene>
    <name evidence="2" type="ORF">BMF94_6637</name>
</gene>
<dbReference type="GO" id="GO:0019901">
    <property type="term" value="F:protein kinase binding"/>
    <property type="evidence" value="ECO:0007669"/>
    <property type="project" value="InterPro"/>
</dbReference>
<sequence>MGLPRFPIAATNRLATLPVEALTRIFAHLLGHAVDRNDRLATKGTVTRFHSKQPPPLEIAAYLTRLVNFTPFPRDAIVLAIVFLNRITHLPYTTERDIHPTPLLNARPPRLPPRPPQPIHVDDADQEAKSPRSASSPVDGSRLSAPTSPIHAVSPLPPSPTISSVERPRATPFLNSYTLHRLLLTSLLIACKFSVDGTLSQVRAAKVGGVTPHELCKLEGEGLRLLGWRLMWTLDEVEDACREVERVGEQIGVLDPEQAERDAATPRPGASPASSSDTIPSSPTAGDLERPASPPRAGANAFYLSVKDTPPRRSSRERPSHLSRDPSSSASSSVPSSEASTSRSSSEQSSPLLALKPAGLSAFEQNLLPELRSSQREGRSRRDSRAAIQGERDEITPPSSPASETSIGEQTDFDEKSSDTGGDDLTRASSETIRRVEGMTVTG</sequence>
<dbReference type="Gene3D" id="1.10.472.10">
    <property type="entry name" value="Cyclin-like"/>
    <property type="match status" value="1"/>
</dbReference>
<feature type="compositionally biased region" description="Basic and acidic residues" evidence="1">
    <location>
        <begin position="373"/>
        <end position="395"/>
    </location>
</feature>
<dbReference type="InterPro" id="IPR013922">
    <property type="entry name" value="Cyclin_PHO80-like"/>
</dbReference>
<feature type="region of interest" description="Disordered" evidence="1">
    <location>
        <begin position="98"/>
        <end position="164"/>
    </location>
</feature>
<dbReference type="Pfam" id="PF08613">
    <property type="entry name" value="Cyclin"/>
    <property type="match status" value="2"/>
</dbReference>
<protein>
    <submittedName>
        <fullName evidence="2">Uncharacterized protein</fullName>
    </submittedName>
</protein>
<comment type="caution">
    <text evidence="2">The sequence shown here is derived from an EMBL/GenBank/DDBJ whole genome shotgun (WGS) entry which is preliminary data.</text>
</comment>
<name>A0A2S5B0Q3_9BASI</name>
<evidence type="ECO:0000313" key="2">
    <source>
        <dbReference type="EMBL" id="POY70357.1"/>
    </source>
</evidence>
<dbReference type="Proteomes" id="UP000237144">
    <property type="component" value="Unassembled WGS sequence"/>
</dbReference>
<dbReference type="OrthoDB" id="1060854at2759"/>
<evidence type="ECO:0000256" key="1">
    <source>
        <dbReference type="SAM" id="MobiDB-lite"/>
    </source>
</evidence>